<protein>
    <submittedName>
        <fullName evidence="3">Transport protein particle component</fullName>
    </submittedName>
</protein>
<dbReference type="SUPFAM" id="SSF111126">
    <property type="entry name" value="Ligand-binding domain in the NO signalling and Golgi transport"/>
    <property type="match status" value="1"/>
</dbReference>
<feature type="region of interest" description="Disordered" evidence="2">
    <location>
        <begin position="1"/>
        <end position="30"/>
    </location>
</feature>
<name>A0A5M3N3R6_CONPW</name>
<feature type="compositionally biased region" description="Pro residues" evidence="2">
    <location>
        <begin position="74"/>
        <end position="89"/>
    </location>
</feature>
<dbReference type="GO" id="GO:0005802">
    <property type="term" value="C:trans-Golgi network"/>
    <property type="evidence" value="ECO:0007669"/>
    <property type="project" value="TreeGrafter"/>
</dbReference>
<feature type="compositionally biased region" description="Low complexity" evidence="2">
    <location>
        <begin position="90"/>
        <end position="108"/>
    </location>
</feature>
<dbReference type="Gene3D" id="3.30.1380.20">
    <property type="entry name" value="Trafficking protein particle complex subunit 3"/>
    <property type="match status" value="1"/>
</dbReference>
<sequence length="256" mass="27476">MSRLSLQQNPSQASSSQVATTLTSLGQESSKQVDGAALEYLLIEAIPVLRASSAVASARRKELEREMAEAGIIVPPPNPPPKDTTPNPTPNASTTNVRDSAGSARSVAGAGGGAGAPVDEAEEALRQRLESIGMHIGANITERLARDRQPFGDTLDVVKFVCKDLWTACWDKQIDNLRTNHRGVYVLQDNAFKPLMRLSSWEGRTEALRRAKTYVALPAGIIRGSLGRLGLPGTVTTDITSLPQCTFHVKLPKNAQ</sequence>
<dbReference type="GO" id="GO:0006888">
    <property type="term" value="P:endoplasmic reticulum to Golgi vesicle-mediated transport"/>
    <property type="evidence" value="ECO:0007669"/>
    <property type="project" value="TreeGrafter"/>
</dbReference>
<dbReference type="KEGG" id="cput:CONPUDRAFT_94302"/>
<accession>A0A5M3N3R6</accession>
<dbReference type="Proteomes" id="UP000053558">
    <property type="component" value="Unassembled WGS sequence"/>
</dbReference>
<evidence type="ECO:0000313" key="3">
    <source>
        <dbReference type="EMBL" id="EIW86052.1"/>
    </source>
</evidence>
<dbReference type="InterPro" id="IPR007194">
    <property type="entry name" value="TRAPP_component"/>
</dbReference>
<dbReference type="CDD" id="cd14944">
    <property type="entry name" value="TRAPPC6A_Trs33"/>
    <property type="match status" value="1"/>
</dbReference>
<comment type="similarity">
    <text evidence="1">Belongs to the TRAPP small subunits family. BET3 subfamily.</text>
</comment>
<dbReference type="EMBL" id="JH711573">
    <property type="protein sequence ID" value="EIW86052.1"/>
    <property type="molecule type" value="Genomic_DNA"/>
</dbReference>
<dbReference type="AlphaFoldDB" id="A0A5M3N3R6"/>
<gene>
    <name evidence="3" type="ORF">CONPUDRAFT_94302</name>
</gene>
<dbReference type="OMA" id="AMDYFLI"/>
<dbReference type="PANTHER" id="PTHR12817">
    <property type="entry name" value="TRAFFICKING PROTEIN PARTICLE COMPLEX SUBUNIT 6B"/>
    <property type="match status" value="1"/>
</dbReference>
<dbReference type="InterPro" id="IPR024096">
    <property type="entry name" value="NO_sig/Golgi_transp_ligand-bd"/>
</dbReference>
<dbReference type="GO" id="GO:0030008">
    <property type="term" value="C:TRAPP complex"/>
    <property type="evidence" value="ECO:0007669"/>
    <property type="project" value="TreeGrafter"/>
</dbReference>
<dbReference type="RefSeq" id="XP_007763000.1">
    <property type="nucleotide sequence ID" value="XM_007764810.1"/>
</dbReference>
<evidence type="ECO:0000256" key="1">
    <source>
        <dbReference type="ARBA" id="ARBA00006218"/>
    </source>
</evidence>
<evidence type="ECO:0000256" key="2">
    <source>
        <dbReference type="SAM" id="MobiDB-lite"/>
    </source>
</evidence>
<evidence type="ECO:0000313" key="4">
    <source>
        <dbReference type="Proteomes" id="UP000053558"/>
    </source>
</evidence>
<feature type="region of interest" description="Disordered" evidence="2">
    <location>
        <begin position="69"/>
        <end position="117"/>
    </location>
</feature>
<proteinExistence type="inferred from homology"/>
<keyword evidence="4" id="KW-1185">Reference proteome</keyword>
<organism evidence="3 4">
    <name type="scientific">Coniophora puteana (strain RWD-64-598)</name>
    <name type="common">Brown rot fungus</name>
    <dbReference type="NCBI Taxonomy" id="741705"/>
    <lineage>
        <taxon>Eukaryota</taxon>
        <taxon>Fungi</taxon>
        <taxon>Dikarya</taxon>
        <taxon>Basidiomycota</taxon>
        <taxon>Agaricomycotina</taxon>
        <taxon>Agaricomycetes</taxon>
        <taxon>Agaricomycetidae</taxon>
        <taxon>Boletales</taxon>
        <taxon>Coniophorineae</taxon>
        <taxon>Coniophoraceae</taxon>
        <taxon>Coniophora</taxon>
    </lineage>
</organism>
<dbReference type="OrthoDB" id="941624at2759"/>
<dbReference type="InterPro" id="IPR037992">
    <property type="entry name" value="TRAPPC6/Trs33"/>
</dbReference>
<reference evidence="4" key="1">
    <citation type="journal article" date="2012" name="Science">
        <title>The Paleozoic origin of enzymatic lignin decomposition reconstructed from 31 fungal genomes.</title>
        <authorList>
            <person name="Floudas D."/>
            <person name="Binder M."/>
            <person name="Riley R."/>
            <person name="Barry K."/>
            <person name="Blanchette R.A."/>
            <person name="Henrissat B."/>
            <person name="Martinez A.T."/>
            <person name="Otillar R."/>
            <person name="Spatafora J.W."/>
            <person name="Yadav J.S."/>
            <person name="Aerts A."/>
            <person name="Benoit I."/>
            <person name="Boyd A."/>
            <person name="Carlson A."/>
            <person name="Copeland A."/>
            <person name="Coutinho P.M."/>
            <person name="de Vries R.P."/>
            <person name="Ferreira P."/>
            <person name="Findley K."/>
            <person name="Foster B."/>
            <person name="Gaskell J."/>
            <person name="Glotzer D."/>
            <person name="Gorecki P."/>
            <person name="Heitman J."/>
            <person name="Hesse C."/>
            <person name="Hori C."/>
            <person name="Igarashi K."/>
            <person name="Jurgens J.A."/>
            <person name="Kallen N."/>
            <person name="Kersten P."/>
            <person name="Kohler A."/>
            <person name="Kuees U."/>
            <person name="Kumar T.K.A."/>
            <person name="Kuo A."/>
            <person name="LaButti K."/>
            <person name="Larrondo L.F."/>
            <person name="Lindquist E."/>
            <person name="Ling A."/>
            <person name="Lombard V."/>
            <person name="Lucas S."/>
            <person name="Lundell T."/>
            <person name="Martin R."/>
            <person name="McLaughlin D.J."/>
            <person name="Morgenstern I."/>
            <person name="Morin E."/>
            <person name="Murat C."/>
            <person name="Nagy L.G."/>
            <person name="Nolan M."/>
            <person name="Ohm R.A."/>
            <person name="Patyshakuliyeva A."/>
            <person name="Rokas A."/>
            <person name="Ruiz-Duenas F.J."/>
            <person name="Sabat G."/>
            <person name="Salamov A."/>
            <person name="Samejima M."/>
            <person name="Schmutz J."/>
            <person name="Slot J.C."/>
            <person name="St John F."/>
            <person name="Stenlid J."/>
            <person name="Sun H."/>
            <person name="Sun S."/>
            <person name="Syed K."/>
            <person name="Tsang A."/>
            <person name="Wiebenga A."/>
            <person name="Young D."/>
            <person name="Pisabarro A."/>
            <person name="Eastwood D.C."/>
            <person name="Martin F."/>
            <person name="Cullen D."/>
            <person name="Grigoriev I.V."/>
            <person name="Hibbett D.S."/>
        </authorList>
    </citation>
    <scope>NUCLEOTIDE SEQUENCE [LARGE SCALE GENOMIC DNA]</scope>
    <source>
        <strain evidence="4">RWD-64-598 SS2</strain>
    </source>
</reference>
<comment type="caution">
    <text evidence="3">The sequence shown here is derived from an EMBL/GenBank/DDBJ whole genome shotgun (WGS) entry which is preliminary data.</text>
</comment>
<dbReference type="GeneID" id="19211644"/>
<dbReference type="Pfam" id="PF04051">
    <property type="entry name" value="TRAPP"/>
    <property type="match status" value="1"/>
</dbReference>
<dbReference type="GO" id="GO:0005801">
    <property type="term" value="C:cis-Golgi network"/>
    <property type="evidence" value="ECO:0007669"/>
    <property type="project" value="TreeGrafter"/>
</dbReference>
<dbReference type="PANTHER" id="PTHR12817:SF0">
    <property type="entry name" value="GEO08327P1"/>
    <property type="match status" value="1"/>
</dbReference>